<dbReference type="RefSeq" id="WP_168528799.1">
    <property type="nucleotide sequence ID" value="NZ_JBHSKH010000080.1"/>
</dbReference>
<feature type="compositionally biased region" description="Low complexity" evidence="1">
    <location>
        <begin position="30"/>
        <end position="39"/>
    </location>
</feature>
<feature type="region of interest" description="Disordered" evidence="1">
    <location>
        <begin position="96"/>
        <end position="141"/>
    </location>
</feature>
<feature type="compositionally biased region" description="Basic and acidic residues" evidence="1">
    <location>
        <begin position="56"/>
        <end position="70"/>
    </location>
</feature>
<evidence type="ECO:0000313" key="3">
    <source>
        <dbReference type="EMBL" id="MFD1310176.1"/>
    </source>
</evidence>
<feature type="compositionally biased region" description="Low complexity" evidence="1">
    <location>
        <begin position="109"/>
        <end position="138"/>
    </location>
</feature>
<name>A0ABW3XKR2_9ACTN</name>
<dbReference type="InterPro" id="IPR055209">
    <property type="entry name" value="RsiG-like_dom"/>
</dbReference>
<comment type="caution">
    <text evidence="3">The sequence shown here is derived from an EMBL/GenBank/DDBJ whole genome shotgun (WGS) entry which is preliminary data.</text>
</comment>
<dbReference type="InterPro" id="IPR049575">
    <property type="entry name" value="RsiG-like"/>
</dbReference>
<gene>
    <name evidence="3" type="ORF">ACFQ5X_30520</name>
</gene>
<organism evidence="3 4">
    <name type="scientific">Streptomyces kaempferi</name>
    <dbReference type="NCBI Taxonomy" id="333725"/>
    <lineage>
        <taxon>Bacteria</taxon>
        <taxon>Bacillati</taxon>
        <taxon>Actinomycetota</taxon>
        <taxon>Actinomycetes</taxon>
        <taxon>Kitasatosporales</taxon>
        <taxon>Streptomycetaceae</taxon>
        <taxon>Streptomyces</taxon>
    </lineage>
</organism>
<feature type="domain" description="RsiG-like" evidence="2">
    <location>
        <begin position="45"/>
        <end position="98"/>
    </location>
</feature>
<evidence type="ECO:0000313" key="4">
    <source>
        <dbReference type="Proteomes" id="UP001597058"/>
    </source>
</evidence>
<feature type="region of interest" description="Disordered" evidence="1">
    <location>
        <begin position="1"/>
        <end position="70"/>
    </location>
</feature>
<dbReference type="Proteomes" id="UP001597058">
    <property type="component" value="Unassembled WGS sequence"/>
</dbReference>
<proteinExistence type="predicted"/>
<dbReference type="EMBL" id="JBHTMM010000047">
    <property type="protein sequence ID" value="MFD1310176.1"/>
    <property type="molecule type" value="Genomic_DNA"/>
</dbReference>
<accession>A0ABW3XKR2</accession>
<sequence>MSTPSTGQPPGVVSLTRTNPRTGGGRAGAHRPPAQRTDSPLPPDSPQPDLTLLRLPELRTLRRDAQRDEADLSYVRRLLQGRIDILRAELARRGGLRAPGADVGGPGGSSDSPSPSPSASTSASSASAAGRGAAGEPSVVDRLPEILTDAPARHRSSARHVTVGTPRGEEYRRLASDMLSEVELSDLEARTDEELVEGMGRLVRYEQQVSRRRQRLQRTADDCSAEIARRYRDGEAQVDDLLM</sequence>
<evidence type="ECO:0000259" key="2">
    <source>
        <dbReference type="Pfam" id="PF22802"/>
    </source>
</evidence>
<dbReference type="Pfam" id="PF22802">
    <property type="entry name" value="RsiG"/>
    <property type="match status" value="1"/>
</dbReference>
<evidence type="ECO:0000256" key="1">
    <source>
        <dbReference type="SAM" id="MobiDB-lite"/>
    </source>
</evidence>
<dbReference type="CDD" id="cd21107">
    <property type="entry name" value="RsiG"/>
    <property type="match status" value="1"/>
</dbReference>
<protein>
    <submittedName>
        <fullName evidence="3">AmfC protein</fullName>
    </submittedName>
</protein>
<keyword evidence="4" id="KW-1185">Reference proteome</keyword>
<reference evidence="4" key="1">
    <citation type="journal article" date="2019" name="Int. J. Syst. Evol. Microbiol.">
        <title>The Global Catalogue of Microorganisms (GCM) 10K type strain sequencing project: providing services to taxonomists for standard genome sequencing and annotation.</title>
        <authorList>
            <consortium name="The Broad Institute Genomics Platform"/>
            <consortium name="The Broad Institute Genome Sequencing Center for Infectious Disease"/>
            <person name="Wu L."/>
            <person name="Ma J."/>
        </authorList>
    </citation>
    <scope>NUCLEOTIDE SEQUENCE [LARGE SCALE GENOMIC DNA]</scope>
    <source>
        <strain evidence="4">CGMCC 4.7020</strain>
    </source>
</reference>